<organism evidence="3 4">
    <name type="scientific">Emiliania huxleyi (strain CCMP1516)</name>
    <dbReference type="NCBI Taxonomy" id="280463"/>
    <lineage>
        <taxon>Eukaryota</taxon>
        <taxon>Haptista</taxon>
        <taxon>Haptophyta</taxon>
        <taxon>Prymnesiophyceae</taxon>
        <taxon>Isochrysidales</taxon>
        <taxon>Noelaerhabdaceae</taxon>
        <taxon>Emiliania</taxon>
    </lineage>
</organism>
<name>A0A0D3JD70_EMIH1</name>
<dbReference type="AlphaFoldDB" id="A0A0D3JD70"/>
<dbReference type="KEGG" id="ehx:EMIHUDRAFT_207361"/>
<feature type="signal peptide" evidence="2">
    <location>
        <begin position="1"/>
        <end position="17"/>
    </location>
</feature>
<dbReference type="GeneID" id="17267760"/>
<reference evidence="3" key="2">
    <citation type="submission" date="2024-10" db="UniProtKB">
        <authorList>
            <consortium name="EnsemblProtists"/>
        </authorList>
    </citation>
    <scope>IDENTIFICATION</scope>
</reference>
<evidence type="ECO:0000256" key="1">
    <source>
        <dbReference type="SAM" id="Phobius"/>
    </source>
</evidence>
<proteinExistence type="predicted"/>
<keyword evidence="4" id="KW-1185">Reference proteome</keyword>
<feature type="transmembrane region" description="Helical" evidence="1">
    <location>
        <begin position="83"/>
        <end position="103"/>
    </location>
</feature>
<dbReference type="EnsemblProtists" id="EOD21455">
    <property type="protein sequence ID" value="EOD21455"/>
    <property type="gene ID" value="EMIHUDRAFT_255262"/>
</dbReference>
<dbReference type="HOGENOM" id="CLU_2163188_0_0_1"/>
<keyword evidence="1" id="KW-0812">Transmembrane</keyword>
<keyword evidence="1" id="KW-0472">Membrane</keyword>
<dbReference type="EnsemblProtists" id="EOD22213">
    <property type="protein sequence ID" value="EOD22213"/>
    <property type="gene ID" value="EMIHUDRAFT_207361"/>
</dbReference>
<dbReference type="Proteomes" id="UP000013827">
    <property type="component" value="Unassembled WGS sequence"/>
</dbReference>
<keyword evidence="1" id="KW-1133">Transmembrane helix</keyword>
<evidence type="ECO:0000256" key="2">
    <source>
        <dbReference type="SAM" id="SignalP"/>
    </source>
</evidence>
<accession>A0A0D3JD70</accession>
<reference evidence="4" key="1">
    <citation type="journal article" date="2013" name="Nature">
        <title>Pan genome of the phytoplankton Emiliania underpins its global distribution.</title>
        <authorList>
            <person name="Read B.A."/>
            <person name="Kegel J."/>
            <person name="Klute M.J."/>
            <person name="Kuo A."/>
            <person name="Lefebvre S.C."/>
            <person name="Maumus F."/>
            <person name="Mayer C."/>
            <person name="Miller J."/>
            <person name="Monier A."/>
            <person name="Salamov A."/>
            <person name="Young J."/>
            <person name="Aguilar M."/>
            <person name="Claverie J.M."/>
            <person name="Frickenhaus S."/>
            <person name="Gonzalez K."/>
            <person name="Herman E.K."/>
            <person name="Lin Y.C."/>
            <person name="Napier J."/>
            <person name="Ogata H."/>
            <person name="Sarno A.F."/>
            <person name="Shmutz J."/>
            <person name="Schroeder D."/>
            <person name="de Vargas C."/>
            <person name="Verret F."/>
            <person name="von Dassow P."/>
            <person name="Valentin K."/>
            <person name="Van de Peer Y."/>
            <person name="Wheeler G."/>
            <person name="Dacks J.B."/>
            <person name="Delwiche C.F."/>
            <person name="Dyhrman S.T."/>
            <person name="Glockner G."/>
            <person name="John U."/>
            <person name="Richards T."/>
            <person name="Worden A.Z."/>
            <person name="Zhang X."/>
            <person name="Grigoriev I.V."/>
            <person name="Allen A.E."/>
            <person name="Bidle K."/>
            <person name="Borodovsky M."/>
            <person name="Bowler C."/>
            <person name="Brownlee C."/>
            <person name="Cock J.M."/>
            <person name="Elias M."/>
            <person name="Gladyshev V.N."/>
            <person name="Groth M."/>
            <person name="Guda C."/>
            <person name="Hadaegh A."/>
            <person name="Iglesias-Rodriguez M.D."/>
            <person name="Jenkins J."/>
            <person name="Jones B.M."/>
            <person name="Lawson T."/>
            <person name="Leese F."/>
            <person name="Lindquist E."/>
            <person name="Lobanov A."/>
            <person name="Lomsadze A."/>
            <person name="Malik S.B."/>
            <person name="Marsh M.E."/>
            <person name="Mackinder L."/>
            <person name="Mock T."/>
            <person name="Mueller-Roeber B."/>
            <person name="Pagarete A."/>
            <person name="Parker M."/>
            <person name="Probert I."/>
            <person name="Quesneville H."/>
            <person name="Raines C."/>
            <person name="Rensing S.A."/>
            <person name="Riano-Pachon D.M."/>
            <person name="Richier S."/>
            <person name="Rokitta S."/>
            <person name="Shiraiwa Y."/>
            <person name="Soanes D.M."/>
            <person name="van der Giezen M."/>
            <person name="Wahlund T.M."/>
            <person name="Williams B."/>
            <person name="Wilson W."/>
            <person name="Wolfe G."/>
            <person name="Wurch L.L."/>
        </authorList>
    </citation>
    <scope>NUCLEOTIDE SEQUENCE</scope>
</reference>
<dbReference type="RefSeq" id="XP_005774642.1">
    <property type="nucleotide sequence ID" value="XM_005774585.1"/>
</dbReference>
<dbReference type="GeneID" id="17267002"/>
<dbReference type="KEGG" id="ehx:EMIHUDRAFT_255262"/>
<protein>
    <submittedName>
        <fullName evidence="3">Uncharacterized protein</fullName>
    </submittedName>
</protein>
<evidence type="ECO:0000313" key="3">
    <source>
        <dbReference type="EnsemblProtists" id="EOD21455"/>
    </source>
</evidence>
<dbReference type="PaxDb" id="2903-EOD21455"/>
<sequence>MLRLTLLILALAGLASSLQVSSALRQPALTRRGAVGAPRLAPDVFMKSKEDREFEEWARQKKIASGVDPDEDFGTGRRVESSIYLVGGLVTVLVPVIAGTWAYNAGYLTPQ</sequence>
<keyword evidence="2" id="KW-0732">Signal</keyword>
<feature type="chain" id="PRO_5044053566" evidence="2">
    <location>
        <begin position="18"/>
        <end position="111"/>
    </location>
</feature>
<dbReference type="RefSeq" id="XP_005773884.1">
    <property type="nucleotide sequence ID" value="XM_005773827.1"/>
</dbReference>
<evidence type="ECO:0000313" key="4">
    <source>
        <dbReference type="Proteomes" id="UP000013827"/>
    </source>
</evidence>